<dbReference type="Proteomes" id="UP001243375">
    <property type="component" value="Unassembled WGS sequence"/>
</dbReference>
<accession>A0ACC2X3B9</accession>
<protein>
    <submittedName>
        <fullName evidence="1">Uncharacterized protein</fullName>
    </submittedName>
</protein>
<sequence>MIVSPVLISGDVVNESPAKAIKSAKGDDAHLPSDSHDEHDGEDTFFLDEFERTWAERWLNGVITRGEGWLAEVEPEEDSVSGEDLPPTEGNGEEEENFPEWEEYLAREQVLQEASAGAIVREITFPTPESPTTTRRSLLSSPKARRRRSTLSTPPSITLKLHDAAIEDHTAVGVQTWGSCILLGRMMAAEPVRFFDLPCLPPSAHKETARRPLRLLELGAGTGLLSMLCHEIVNKRRLVTVGGHGGLTHTAEIIATDYHPLVLDNMRKCVALNFPDDTLLDLEDSDEHLTPSKAGLGVMPLDWLSFPQMAERYHRPSHSPRQVISCDPSVSDDTGRTDHKVSPYADNSMWKPTGEDESLACANDAEGSSGSVNPNLVVPFDMILAADCVYDTAHAGMIRDCVKWSLRLPEVDNGGNIVREGGVLHLLSPLRPTYAEETISIAKAFPFIDALPSRQRRAARRHAPKFNRDSGTFSSGVSTPVTPLGHKASGIDAILELDKMRFDKSKSRTKYLVDSGMATPTTPESEMAKGAGIAVDKWVDEVDMGLGEAGGWVLCTKRRVELERMKGNGRSDEVEYWWWEIGWA</sequence>
<organism evidence="1 2">
    <name type="scientific">Naganishia vaughanmartiniae</name>
    <dbReference type="NCBI Taxonomy" id="1424756"/>
    <lineage>
        <taxon>Eukaryota</taxon>
        <taxon>Fungi</taxon>
        <taxon>Dikarya</taxon>
        <taxon>Basidiomycota</taxon>
        <taxon>Agaricomycotina</taxon>
        <taxon>Tremellomycetes</taxon>
        <taxon>Filobasidiales</taxon>
        <taxon>Filobasidiaceae</taxon>
        <taxon>Naganishia</taxon>
    </lineage>
</organism>
<evidence type="ECO:0000313" key="1">
    <source>
        <dbReference type="EMBL" id="KAJ9118203.1"/>
    </source>
</evidence>
<gene>
    <name evidence="1" type="ORF">QFC22_004109</name>
</gene>
<evidence type="ECO:0000313" key="2">
    <source>
        <dbReference type="Proteomes" id="UP001243375"/>
    </source>
</evidence>
<dbReference type="EMBL" id="JASBWU010000011">
    <property type="protein sequence ID" value="KAJ9118203.1"/>
    <property type="molecule type" value="Genomic_DNA"/>
</dbReference>
<reference evidence="1" key="1">
    <citation type="submission" date="2023-04" db="EMBL/GenBank/DDBJ databases">
        <title>Draft Genome sequencing of Naganishia species isolated from polar environments using Oxford Nanopore Technology.</title>
        <authorList>
            <person name="Leo P."/>
            <person name="Venkateswaran K."/>
        </authorList>
    </citation>
    <scope>NUCLEOTIDE SEQUENCE</scope>
    <source>
        <strain evidence="1">MNA-CCFEE 5425</strain>
    </source>
</reference>
<comment type="caution">
    <text evidence="1">The sequence shown here is derived from an EMBL/GenBank/DDBJ whole genome shotgun (WGS) entry which is preliminary data.</text>
</comment>
<keyword evidence="2" id="KW-1185">Reference proteome</keyword>
<proteinExistence type="predicted"/>
<name>A0ACC2X3B9_9TREE</name>